<dbReference type="Proteomes" id="UP000024001">
    <property type="component" value="Unassembled WGS sequence"/>
</dbReference>
<sequence>MEKRLIEPPPTVASVASFANAMQEDQLAELARLRSVSSASERMSILIGAVAIYLAFSAIVLAEGGKTLLSQEASDITLALVVNTIIYFVGLVIAIATTVVIVRVGTSVSKQATSARTVLAAYEAELSKRNQATGRHARAWRRAHPIKWS</sequence>
<keyword evidence="3" id="KW-1185">Reference proteome</keyword>
<accession>A0A031FQK2</accession>
<name>A0A031FQK2_9MICO</name>
<organism evidence="2 3">
    <name type="scientific">Microbacterium oleivorans</name>
    <dbReference type="NCBI Taxonomy" id="273677"/>
    <lineage>
        <taxon>Bacteria</taxon>
        <taxon>Bacillati</taxon>
        <taxon>Actinomycetota</taxon>
        <taxon>Actinomycetes</taxon>
        <taxon>Micrococcales</taxon>
        <taxon>Microbacteriaceae</taxon>
        <taxon>Microbacterium</taxon>
    </lineage>
</organism>
<keyword evidence="1" id="KW-0472">Membrane</keyword>
<dbReference type="EMBL" id="JFYO01000006">
    <property type="protein sequence ID" value="EZP26868.1"/>
    <property type="molecule type" value="Genomic_DNA"/>
</dbReference>
<evidence type="ECO:0000313" key="3">
    <source>
        <dbReference type="Proteomes" id="UP000024001"/>
    </source>
</evidence>
<feature type="transmembrane region" description="Helical" evidence="1">
    <location>
        <begin position="76"/>
        <end position="102"/>
    </location>
</feature>
<keyword evidence="1" id="KW-1133">Transmembrane helix</keyword>
<reference evidence="2 3" key="1">
    <citation type="submission" date="2014-03" db="EMBL/GenBank/DDBJ databases">
        <title>Draft Genome Sequences of 13 Willow Endophytes.</title>
        <authorList>
            <person name="Gan H.Y."/>
            <person name="Gan H.M."/>
            <person name="Savka M.A."/>
            <person name="Hudson A.O."/>
        </authorList>
    </citation>
    <scope>NUCLEOTIDE SEQUENCE [LARGE SCALE GENOMIC DNA]</scope>
    <source>
        <strain evidence="2 3">RIT293</strain>
    </source>
</reference>
<comment type="caution">
    <text evidence="2">The sequence shown here is derived from an EMBL/GenBank/DDBJ whole genome shotgun (WGS) entry which is preliminary data.</text>
</comment>
<evidence type="ECO:0000313" key="2">
    <source>
        <dbReference type="EMBL" id="EZP26868.1"/>
    </source>
</evidence>
<dbReference type="PATRIC" id="fig|273677.3.peg.2054"/>
<dbReference type="RefSeq" id="WP_152540154.1">
    <property type="nucleotide sequence ID" value="NZ_JFYO01000006.1"/>
</dbReference>
<feature type="transmembrane region" description="Helical" evidence="1">
    <location>
        <begin position="43"/>
        <end position="64"/>
    </location>
</feature>
<dbReference type="AlphaFoldDB" id="A0A031FQK2"/>
<proteinExistence type="predicted"/>
<keyword evidence="1" id="KW-0812">Transmembrane</keyword>
<evidence type="ECO:0000256" key="1">
    <source>
        <dbReference type="SAM" id="Phobius"/>
    </source>
</evidence>
<protein>
    <submittedName>
        <fullName evidence="2">Uncharacterized protein</fullName>
    </submittedName>
</protein>
<gene>
    <name evidence="2" type="ORF">BW34_02070</name>
</gene>